<dbReference type="Gene3D" id="3.30.160.60">
    <property type="entry name" value="Classic Zinc Finger"/>
    <property type="match status" value="1"/>
</dbReference>
<dbReference type="GO" id="GO:0008270">
    <property type="term" value="F:zinc ion binding"/>
    <property type="evidence" value="ECO:0007669"/>
    <property type="project" value="UniProtKB-KW"/>
</dbReference>
<evidence type="ECO:0000256" key="3">
    <source>
        <dbReference type="ARBA" id="ARBA00022833"/>
    </source>
</evidence>
<feature type="chain" id="PRO_5044840125" evidence="6">
    <location>
        <begin position="26"/>
        <end position="308"/>
    </location>
</feature>
<keyword evidence="9" id="KW-1185">Reference proteome</keyword>
<evidence type="ECO:0000313" key="9">
    <source>
        <dbReference type="Proteomes" id="UP001623348"/>
    </source>
</evidence>
<dbReference type="InterPro" id="IPR013083">
    <property type="entry name" value="Znf_RING/FYVE/PHD"/>
</dbReference>
<dbReference type="Proteomes" id="UP001623348">
    <property type="component" value="Unassembled WGS sequence"/>
</dbReference>
<keyword evidence="1" id="KW-0479">Metal-binding</keyword>
<dbReference type="PANTHER" id="PTHR24103">
    <property type="entry name" value="E3 UBIQUITIN-PROTEIN LIGASE TRIM"/>
    <property type="match status" value="1"/>
</dbReference>
<dbReference type="EMBL" id="BAAFJT010000011">
    <property type="protein sequence ID" value="GAB0194751.1"/>
    <property type="molecule type" value="Genomic_DNA"/>
</dbReference>
<accession>A0ABC9XBE9</accession>
<dbReference type="SUPFAM" id="SSF57845">
    <property type="entry name" value="B-box zinc-binding domain"/>
    <property type="match status" value="1"/>
</dbReference>
<keyword evidence="6" id="KW-0732">Signal</keyword>
<keyword evidence="2 4" id="KW-0863">Zinc-finger</keyword>
<organism evidence="8 9">
    <name type="scientific">Grus japonensis</name>
    <name type="common">Japanese crane</name>
    <name type="synonym">Red-crowned crane</name>
    <dbReference type="NCBI Taxonomy" id="30415"/>
    <lineage>
        <taxon>Eukaryota</taxon>
        <taxon>Metazoa</taxon>
        <taxon>Chordata</taxon>
        <taxon>Craniata</taxon>
        <taxon>Vertebrata</taxon>
        <taxon>Euteleostomi</taxon>
        <taxon>Archelosauria</taxon>
        <taxon>Archosauria</taxon>
        <taxon>Dinosauria</taxon>
        <taxon>Saurischia</taxon>
        <taxon>Theropoda</taxon>
        <taxon>Coelurosauria</taxon>
        <taxon>Aves</taxon>
        <taxon>Neognathae</taxon>
        <taxon>Neoaves</taxon>
        <taxon>Gruiformes</taxon>
        <taxon>Gruidae</taxon>
        <taxon>Grus</taxon>
    </lineage>
</organism>
<evidence type="ECO:0000256" key="1">
    <source>
        <dbReference type="ARBA" id="ARBA00022723"/>
    </source>
</evidence>
<keyword evidence="5" id="KW-0175">Coiled coil</keyword>
<evidence type="ECO:0000256" key="5">
    <source>
        <dbReference type="SAM" id="Coils"/>
    </source>
</evidence>
<evidence type="ECO:0000256" key="4">
    <source>
        <dbReference type="PROSITE-ProRule" id="PRU00175"/>
    </source>
</evidence>
<dbReference type="SUPFAM" id="SSF57850">
    <property type="entry name" value="RING/U-box"/>
    <property type="match status" value="1"/>
</dbReference>
<dbReference type="InterPro" id="IPR027370">
    <property type="entry name" value="Znf-RING_euk"/>
</dbReference>
<evidence type="ECO:0000259" key="7">
    <source>
        <dbReference type="PROSITE" id="PS50089"/>
    </source>
</evidence>
<dbReference type="AlphaFoldDB" id="A0ABC9XBE9"/>
<evidence type="ECO:0000313" key="8">
    <source>
        <dbReference type="EMBL" id="GAB0194751.1"/>
    </source>
</evidence>
<dbReference type="Pfam" id="PF13445">
    <property type="entry name" value="zf-RING_UBOX"/>
    <property type="match status" value="1"/>
</dbReference>
<keyword evidence="3" id="KW-0862">Zinc</keyword>
<feature type="domain" description="RING-type" evidence="7">
    <location>
        <begin position="10"/>
        <end position="57"/>
    </location>
</feature>
<proteinExistence type="predicted"/>
<dbReference type="InterPro" id="IPR017907">
    <property type="entry name" value="Znf_RING_CS"/>
</dbReference>
<dbReference type="InterPro" id="IPR001841">
    <property type="entry name" value="Znf_RING"/>
</dbReference>
<evidence type="ECO:0000256" key="2">
    <source>
        <dbReference type="ARBA" id="ARBA00022771"/>
    </source>
</evidence>
<dbReference type="PROSITE" id="PS51257">
    <property type="entry name" value="PROKAR_LIPOPROTEIN"/>
    <property type="match status" value="1"/>
</dbReference>
<evidence type="ECO:0000256" key="6">
    <source>
        <dbReference type="SAM" id="SignalP"/>
    </source>
</evidence>
<feature type="coiled-coil region" evidence="5">
    <location>
        <begin position="179"/>
        <end position="206"/>
    </location>
</feature>
<dbReference type="InterPro" id="IPR050143">
    <property type="entry name" value="TRIM/RBCC"/>
</dbReference>
<dbReference type="SMART" id="SM00184">
    <property type="entry name" value="RING"/>
    <property type="match status" value="1"/>
</dbReference>
<dbReference type="PROSITE" id="PS00518">
    <property type="entry name" value="ZF_RING_1"/>
    <property type="match status" value="1"/>
</dbReference>
<comment type="caution">
    <text evidence="8">The sequence shown here is derived from an EMBL/GenBank/DDBJ whole genome shotgun (WGS) entry which is preliminary data.</text>
</comment>
<dbReference type="Gene3D" id="3.30.40.10">
    <property type="entry name" value="Zinc/RING finger domain, C3HC4 (zinc finger)"/>
    <property type="match status" value="1"/>
</dbReference>
<reference evidence="8 9" key="1">
    <citation type="submission" date="2024-06" db="EMBL/GenBank/DDBJ databases">
        <title>The draft genome of Grus japonensis, version 3.</title>
        <authorList>
            <person name="Nabeshima K."/>
            <person name="Suzuki S."/>
            <person name="Onuma M."/>
        </authorList>
    </citation>
    <scope>NUCLEOTIDE SEQUENCE [LARGE SCALE GENOMIC DNA]</scope>
    <source>
        <strain evidence="8 9">451A</strain>
    </source>
</reference>
<name>A0ABC9XBE9_GRUJA</name>
<protein>
    <submittedName>
        <fullName evidence="8">E3 ubiquitin-protein ligase Midline-1</fullName>
    </submittedName>
</protein>
<dbReference type="PROSITE" id="PS50089">
    <property type="entry name" value="ZF_RING_2"/>
    <property type="match status" value="1"/>
</dbReference>
<sequence length="308" mass="35415">METLRQTLLCPLCLELFTLPILVLSCTHNFCKQCLEKILLHQNRHHVNGFFHCPLCRQMCLTDDEPICAVCKLFGKHEDHNVAKVSEAYSARKKAFIKKLHLVHTKSEEARKEAEKLINELTAGATDTKVMIDTVGMGLLKGIWYRMAELQSKLHLEYSTKLEKLQVISDKAEASGQLYQQMETLLEQHENSVQFLQEDRKLKEKIEEALEGKASHQDPAKHKISVRQYFEELVKGINIKDYLSTACEEMLSSTADIPKTCQSECPAFVFSDESPDHLFYKEVLQQFEMSNDIKQDNFENAARPTLQH</sequence>
<feature type="signal peptide" evidence="6">
    <location>
        <begin position="1"/>
        <end position="25"/>
    </location>
</feature>
<gene>
    <name evidence="8" type="ORF">GRJ2_001940400</name>
</gene>